<name>A0ABQ5R1R5_9ACTN</name>
<reference evidence="3" key="1">
    <citation type="submission" date="2022-12" db="EMBL/GenBank/DDBJ databases">
        <title>New Phytohabitans aurantiacus sp. RD004123 nov., an actinomycete isolated from soil.</title>
        <authorList>
            <person name="Triningsih D.W."/>
            <person name="Harunari E."/>
            <person name="Igarashi Y."/>
        </authorList>
    </citation>
    <scope>NUCLEOTIDE SEQUENCE</scope>
    <source>
        <strain evidence="3">RD004123</strain>
    </source>
</reference>
<evidence type="ECO:0000313" key="4">
    <source>
        <dbReference type="Proteomes" id="UP001144280"/>
    </source>
</evidence>
<gene>
    <name evidence="3" type="ORF">Pa4123_60150</name>
</gene>
<feature type="domain" description="eCIS core" evidence="2">
    <location>
        <begin position="72"/>
        <end position="142"/>
    </location>
</feature>
<dbReference type="InterPro" id="IPR025295">
    <property type="entry name" value="eCIS_core_dom"/>
</dbReference>
<organism evidence="3 4">
    <name type="scientific">Phytohabitans aurantiacus</name>
    <dbReference type="NCBI Taxonomy" id="3016789"/>
    <lineage>
        <taxon>Bacteria</taxon>
        <taxon>Bacillati</taxon>
        <taxon>Actinomycetota</taxon>
        <taxon>Actinomycetes</taxon>
        <taxon>Micromonosporales</taxon>
        <taxon>Micromonosporaceae</taxon>
    </lineage>
</organism>
<dbReference type="Proteomes" id="UP001144280">
    <property type="component" value="Unassembled WGS sequence"/>
</dbReference>
<feature type="region of interest" description="Disordered" evidence="1">
    <location>
        <begin position="1"/>
        <end position="22"/>
    </location>
</feature>
<evidence type="ECO:0000256" key="1">
    <source>
        <dbReference type="SAM" id="MobiDB-lite"/>
    </source>
</evidence>
<proteinExistence type="predicted"/>
<feature type="region of interest" description="Disordered" evidence="1">
    <location>
        <begin position="308"/>
        <end position="335"/>
    </location>
</feature>
<comment type="caution">
    <text evidence="3">The sequence shown here is derived from an EMBL/GenBank/DDBJ whole genome shotgun (WGS) entry which is preliminary data.</text>
</comment>
<accession>A0ABQ5R1R5</accession>
<feature type="region of interest" description="Disordered" evidence="1">
    <location>
        <begin position="239"/>
        <end position="283"/>
    </location>
</feature>
<evidence type="ECO:0000259" key="2">
    <source>
        <dbReference type="Pfam" id="PF13699"/>
    </source>
</evidence>
<sequence length="604" mass="63227">MWHRARGDSARSAAGRADEGANQEPVPLIAALQRYAGNRAVQRMLDSATRPVGAAPDAAAAFALATSGTAGPVPMRAEMERAFGADFGGVRAHLGGAPARDGLAMLGASAATHGSDVVFRDASPSRQLVAHELTHVVQQSGGTAAPTGVSSPGDAAERAAEAVGGAVARGETAPEVGGATSEIHRAVATAGGVWDTASYSTVSSPGVVGATIDVTFTPKDPVVADNIGLTQSVTTLRSTSAGGAVDDPSFVSDRNKDLSLPAGSRDRGRAIDQGDGSTVPNTNPLYAVENAPGSISATLGDVAPSAGFGTHASRKQRPDGTFVETAGNLKDTPRRGIEFPGQEWRQAFETTAIALDGPLANMYMGSVEWGWRSDAKGKVTLDPTALRVVRMGPPSAAFTDAARLWNSTTFTDTATGTAYNTVDLPLSEQTVVVPMPFGLPPLQFNVTDDPGGLPTVDLALRLAGLKTELAGLADGPDKVRKNFLKLAYDRELGRRNVKVAVKVKSTEDWLGADHVYCRLAGSKVHVTPTKKLNDGDSFDFLVPLSAFATDLPLTQQVKIEVFDEDWPDADDKLVSMTWDPPYAPLQNSATMDDADYDVHVSFER</sequence>
<protein>
    <recommendedName>
        <fullName evidence="2">eCIS core domain-containing protein</fullName>
    </recommendedName>
</protein>
<dbReference type="Pfam" id="PF13699">
    <property type="entry name" value="eCIS_core"/>
    <property type="match status" value="1"/>
</dbReference>
<dbReference type="RefSeq" id="WP_281901263.1">
    <property type="nucleotide sequence ID" value="NZ_BSDI01000035.1"/>
</dbReference>
<keyword evidence="4" id="KW-1185">Reference proteome</keyword>
<evidence type="ECO:0000313" key="3">
    <source>
        <dbReference type="EMBL" id="GLI00739.1"/>
    </source>
</evidence>
<dbReference type="EMBL" id="BSDI01000035">
    <property type="protein sequence ID" value="GLI00739.1"/>
    <property type="molecule type" value="Genomic_DNA"/>
</dbReference>